<protein>
    <submittedName>
        <fullName evidence="1">Uncharacterized protein</fullName>
    </submittedName>
</protein>
<comment type="caution">
    <text evidence="1">The sequence shown here is derived from an EMBL/GenBank/DDBJ whole genome shotgun (WGS) entry which is preliminary data.</text>
</comment>
<gene>
    <name evidence="1" type="ORF">JNB62_05390</name>
</gene>
<reference evidence="1 2" key="1">
    <citation type="journal article" date="2021" name="MBio">
        <title>Poor Competitiveness of Bradyrhizobium in Pigeon Pea Root Colonization in Indian Soils.</title>
        <authorList>
            <person name="Chalasani D."/>
            <person name="Basu A."/>
            <person name="Pullabhotla S.V.S.R.N."/>
            <person name="Jorrin B."/>
            <person name="Neal A.L."/>
            <person name="Poole P.S."/>
            <person name="Podile A.R."/>
            <person name="Tkacz A."/>
        </authorList>
    </citation>
    <scope>NUCLEOTIDE SEQUENCE [LARGE SCALE GENOMIC DNA]</scope>
    <source>
        <strain evidence="1 2">HU14</strain>
    </source>
</reference>
<dbReference type="Proteomes" id="UP001196843">
    <property type="component" value="Unassembled WGS sequence"/>
</dbReference>
<accession>A0ABS7HJI7</accession>
<evidence type="ECO:0000313" key="1">
    <source>
        <dbReference type="EMBL" id="MBW9093109.1"/>
    </source>
</evidence>
<keyword evidence="2" id="KW-1185">Reference proteome</keyword>
<sequence>MPITHSDIGSDEQLARRILVRARDIAHCVATLDNESEDGKDAIAILKGVYARASDVGTGAVASRSRNGTSISLRDIKSAFTVEDVSNLRSLCDTPSAPAGMPRGSFPADRPLSKLWAEGEYS</sequence>
<organism evidence="1 2">
    <name type="scientific">Microbacterium jejuense</name>
    <dbReference type="NCBI Taxonomy" id="1263637"/>
    <lineage>
        <taxon>Bacteria</taxon>
        <taxon>Bacillati</taxon>
        <taxon>Actinomycetota</taxon>
        <taxon>Actinomycetes</taxon>
        <taxon>Micrococcales</taxon>
        <taxon>Microbacteriaceae</taxon>
        <taxon>Microbacterium</taxon>
    </lineage>
</organism>
<evidence type="ECO:0000313" key="2">
    <source>
        <dbReference type="Proteomes" id="UP001196843"/>
    </source>
</evidence>
<proteinExistence type="predicted"/>
<dbReference type="RefSeq" id="WP_220299831.1">
    <property type="nucleotide sequence ID" value="NZ_JAEUAW010000003.1"/>
</dbReference>
<dbReference type="EMBL" id="JAEUAW010000003">
    <property type="protein sequence ID" value="MBW9093109.1"/>
    <property type="molecule type" value="Genomic_DNA"/>
</dbReference>
<name>A0ABS7HJI7_9MICO</name>